<dbReference type="AlphaFoldDB" id="A0A9P0CVJ4"/>
<name>A0A9P0CVJ4_9CUCU</name>
<dbReference type="Proteomes" id="UP001153636">
    <property type="component" value="Chromosome 2"/>
</dbReference>
<keyword evidence="2" id="KW-1185">Reference proteome</keyword>
<dbReference type="OrthoDB" id="6781255at2759"/>
<sequence length="145" mass="17154">MIFIWVLKCLCPRAIYRKRKNTFCTRCLDFFIESCVQINKRFDFGDNILKKLEIIDPHQVLSGNNLTIIHLARHFPNLIKESERQVLDNEWRLLRNTKLTNTDTIEQFWVFIKNMCYGDSTPMFLNVSNFVINLLCLPHSSANVE</sequence>
<protein>
    <submittedName>
        <fullName evidence="1">Uncharacterized protein</fullName>
    </submittedName>
</protein>
<evidence type="ECO:0000313" key="2">
    <source>
        <dbReference type="Proteomes" id="UP001153636"/>
    </source>
</evidence>
<organism evidence="1 2">
    <name type="scientific">Psylliodes chrysocephalus</name>
    <dbReference type="NCBI Taxonomy" id="3402493"/>
    <lineage>
        <taxon>Eukaryota</taxon>
        <taxon>Metazoa</taxon>
        <taxon>Ecdysozoa</taxon>
        <taxon>Arthropoda</taxon>
        <taxon>Hexapoda</taxon>
        <taxon>Insecta</taxon>
        <taxon>Pterygota</taxon>
        <taxon>Neoptera</taxon>
        <taxon>Endopterygota</taxon>
        <taxon>Coleoptera</taxon>
        <taxon>Polyphaga</taxon>
        <taxon>Cucujiformia</taxon>
        <taxon>Chrysomeloidea</taxon>
        <taxon>Chrysomelidae</taxon>
        <taxon>Galerucinae</taxon>
        <taxon>Alticini</taxon>
        <taxon>Psylliodes</taxon>
    </lineage>
</organism>
<accession>A0A9P0CVJ4</accession>
<dbReference type="EMBL" id="OV651814">
    <property type="protein sequence ID" value="CAH1106950.1"/>
    <property type="molecule type" value="Genomic_DNA"/>
</dbReference>
<proteinExistence type="predicted"/>
<gene>
    <name evidence="1" type="ORF">PSYICH_LOCUS6563</name>
</gene>
<evidence type="ECO:0000313" key="1">
    <source>
        <dbReference type="EMBL" id="CAH1106950.1"/>
    </source>
</evidence>
<reference evidence="1" key="1">
    <citation type="submission" date="2022-01" db="EMBL/GenBank/DDBJ databases">
        <authorList>
            <person name="King R."/>
        </authorList>
    </citation>
    <scope>NUCLEOTIDE SEQUENCE</scope>
</reference>